<keyword evidence="2" id="KW-1185">Reference proteome</keyword>
<proteinExistence type="predicted"/>
<evidence type="ECO:0000313" key="2">
    <source>
        <dbReference type="Proteomes" id="UP001221413"/>
    </source>
</evidence>
<protein>
    <submittedName>
        <fullName evidence="1">Uncharacterized protein</fullName>
    </submittedName>
</protein>
<organism evidence="1 2">
    <name type="scientific">Drechslerella dactyloides</name>
    <name type="common">Nematode-trapping fungus</name>
    <name type="synonym">Arthrobotrys dactyloides</name>
    <dbReference type="NCBI Taxonomy" id="74499"/>
    <lineage>
        <taxon>Eukaryota</taxon>
        <taxon>Fungi</taxon>
        <taxon>Dikarya</taxon>
        <taxon>Ascomycota</taxon>
        <taxon>Pezizomycotina</taxon>
        <taxon>Orbiliomycetes</taxon>
        <taxon>Orbiliales</taxon>
        <taxon>Orbiliaceae</taxon>
        <taxon>Drechslerella</taxon>
    </lineage>
</organism>
<sequence length="59" mass="6197">MSHSCDKKSKQINTVAVIEQAIENEACSAKIPYRRARDQTAGTMGGAAVDAAAPAIHVN</sequence>
<comment type="caution">
    <text evidence="1">The sequence shown here is derived from an EMBL/GenBank/DDBJ whole genome shotgun (WGS) entry which is preliminary data.</text>
</comment>
<evidence type="ECO:0000313" key="1">
    <source>
        <dbReference type="EMBL" id="KAJ6260461.1"/>
    </source>
</evidence>
<reference evidence="1" key="1">
    <citation type="submission" date="2023-01" db="EMBL/GenBank/DDBJ databases">
        <title>The chitinases involved in constricting ring structure development in the nematode-trapping fungus Drechslerella dactyloides.</title>
        <authorList>
            <person name="Wang R."/>
            <person name="Zhang L."/>
            <person name="Tang P."/>
            <person name="Li S."/>
            <person name="Liang L."/>
        </authorList>
    </citation>
    <scope>NUCLEOTIDE SEQUENCE</scope>
    <source>
        <strain evidence="1">YMF1.00031</strain>
    </source>
</reference>
<dbReference type="EMBL" id="JAQGDS010000005">
    <property type="protein sequence ID" value="KAJ6260461.1"/>
    <property type="molecule type" value="Genomic_DNA"/>
</dbReference>
<name>A0AAD6J1L1_DREDA</name>
<accession>A0AAD6J1L1</accession>
<gene>
    <name evidence="1" type="ORF">Dda_4687</name>
</gene>
<dbReference type="AlphaFoldDB" id="A0AAD6J1L1"/>
<dbReference type="Proteomes" id="UP001221413">
    <property type="component" value="Unassembled WGS sequence"/>
</dbReference>